<evidence type="ECO:0000313" key="6">
    <source>
        <dbReference type="EMBL" id="KYJ86906.1"/>
    </source>
</evidence>
<comment type="function">
    <text evidence="1 4">Catalyzes the insertion of molybdate into adenylated molybdopterin with the concomitant release of AMP.</text>
</comment>
<dbReference type="GO" id="GO:0046872">
    <property type="term" value="F:metal ion binding"/>
    <property type="evidence" value="ECO:0007669"/>
    <property type="project" value="UniProtKB-UniRule"/>
</dbReference>
<dbReference type="GO" id="GO:0005829">
    <property type="term" value="C:cytosol"/>
    <property type="evidence" value="ECO:0007669"/>
    <property type="project" value="TreeGrafter"/>
</dbReference>
<evidence type="ECO:0000256" key="3">
    <source>
        <dbReference type="ARBA" id="ARBA00047317"/>
    </source>
</evidence>
<comment type="caution">
    <text evidence="6">The sequence shown here is derived from an EMBL/GenBank/DDBJ whole genome shotgun (WGS) entry which is preliminary data.</text>
</comment>
<gene>
    <name evidence="6" type="ORF">AS592_08810</name>
</gene>
<protein>
    <recommendedName>
        <fullName evidence="4">Molybdopterin molybdenumtransferase</fullName>
        <ecNumber evidence="4">2.10.1.1</ecNumber>
    </recommendedName>
</protein>
<accession>A0A151CHA0</accession>
<evidence type="ECO:0000256" key="2">
    <source>
        <dbReference type="ARBA" id="ARBA00010763"/>
    </source>
</evidence>
<feature type="domain" description="MoaB/Mog" evidence="5">
    <location>
        <begin position="174"/>
        <end position="313"/>
    </location>
</feature>
<evidence type="ECO:0000259" key="5">
    <source>
        <dbReference type="SMART" id="SM00852"/>
    </source>
</evidence>
<dbReference type="Gene3D" id="2.40.340.10">
    <property type="entry name" value="MoeA, C-terminal, domain IV"/>
    <property type="match status" value="1"/>
</dbReference>
<dbReference type="SUPFAM" id="SSF63867">
    <property type="entry name" value="MoeA C-terminal domain-like"/>
    <property type="match status" value="1"/>
</dbReference>
<dbReference type="PANTHER" id="PTHR10192:SF5">
    <property type="entry name" value="GEPHYRIN"/>
    <property type="match status" value="1"/>
</dbReference>
<evidence type="ECO:0000256" key="1">
    <source>
        <dbReference type="ARBA" id="ARBA00002901"/>
    </source>
</evidence>
<dbReference type="Gene3D" id="3.40.980.10">
    <property type="entry name" value="MoaB/Mog-like domain"/>
    <property type="match status" value="1"/>
</dbReference>
<dbReference type="InterPro" id="IPR001453">
    <property type="entry name" value="MoaB/Mog_dom"/>
</dbReference>
<dbReference type="InterPro" id="IPR036688">
    <property type="entry name" value="MoeA_C_domain_IV_sf"/>
</dbReference>
<dbReference type="UniPathway" id="UPA00344"/>
<dbReference type="CDD" id="cd00887">
    <property type="entry name" value="MoeA"/>
    <property type="match status" value="1"/>
</dbReference>
<comment type="cofactor">
    <cofactor evidence="4">
        <name>Mg(2+)</name>
        <dbReference type="ChEBI" id="CHEBI:18420"/>
    </cofactor>
</comment>
<evidence type="ECO:0000256" key="4">
    <source>
        <dbReference type="RuleBase" id="RU365090"/>
    </source>
</evidence>
<comment type="pathway">
    <text evidence="4">Cofactor biosynthesis; molybdopterin biosynthesis.</text>
</comment>
<name>A0A151CHA0_9BACT</name>
<sequence length="399" mass="43257">MIHFDESIEILKQIKIDNYKTKKLYIMDALGYILAEDVVADHNSPEFPTAAMDGYAINYEDMPLGRLKIASINPAGSALTDAVLGGTCIKTFTGSLMPEGADTLIPIENVEVDGDEIIIKEEVPQGFSVREVGENYAKGQMLIPADTKIDFPQIGVMAGLNIVSVMVYEKPTVAILSTGSELLDLGEVQTNDAQIRSSNNYTVEAIVRKYDGIAMQLGCIKDDKASIQKAMADALSKSDIVVTTGGVSVGDFDFVKDVIGELGCEVLFKGVRVKPGQHIVVARKGDKFIVGLPGFAYSSTVTALLYVVPLIEKLQRGRSALRMVKAKLKEPFIKRARKAEFTACNVSLLQGEYYVDFKGKKVGTSAILTNMLGEAALLVTSEEEHSKEVGDEVNVLLFG</sequence>
<dbReference type="Pfam" id="PF00994">
    <property type="entry name" value="MoCF_biosynth"/>
    <property type="match status" value="1"/>
</dbReference>
<dbReference type="Proteomes" id="UP000075359">
    <property type="component" value="Unassembled WGS sequence"/>
</dbReference>
<dbReference type="InterPro" id="IPR036425">
    <property type="entry name" value="MoaB/Mog-like_dom_sf"/>
</dbReference>
<keyword evidence="4" id="KW-0808">Transferase</keyword>
<evidence type="ECO:0000313" key="7">
    <source>
        <dbReference type="Proteomes" id="UP000075359"/>
    </source>
</evidence>
<keyword evidence="4" id="KW-0460">Magnesium</keyword>
<organism evidence="6 7">
    <name type="scientific">Sulfurovum riftiae</name>
    <dbReference type="NCBI Taxonomy" id="1630136"/>
    <lineage>
        <taxon>Bacteria</taxon>
        <taxon>Pseudomonadati</taxon>
        <taxon>Campylobacterota</taxon>
        <taxon>Epsilonproteobacteria</taxon>
        <taxon>Campylobacterales</taxon>
        <taxon>Sulfurovaceae</taxon>
        <taxon>Sulfurovum</taxon>
    </lineage>
</organism>
<comment type="similarity">
    <text evidence="2 4">Belongs to the MoeA family.</text>
</comment>
<dbReference type="GO" id="GO:0061599">
    <property type="term" value="F:molybdopterin molybdotransferase activity"/>
    <property type="evidence" value="ECO:0007669"/>
    <property type="project" value="UniProtKB-UniRule"/>
</dbReference>
<dbReference type="STRING" id="1630136.AS592_08810"/>
<dbReference type="RefSeq" id="WP_067330469.1">
    <property type="nucleotide sequence ID" value="NZ_LNKT01000012.1"/>
</dbReference>
<dbReference type="PANTHER" id="PTHR10192">
    <property type="entry name" value="MOLYBDOPTERIN BIOSYNTHESIS PROTEIN"/>
    <property type="match status" value="1"/>
</dbReference>
<dbReference type="Gene3D" id="2.170.190.11">
    <property type="entry name" value="Molybdopterin biosynthesis moea protein, domain 3"/>
    <property type="match status" value="1"/>
</dbReference>
<dbReference type="AlphaFoldDB" id="A0A151CHA0"/>
<dbReference type="SMART" id="SM00852">
    <property type="entry name" value="MoCF_biosynth"/>
    <property type="match status" value="1"/>
</dbReference>
<dbReference type="EMBL" id="LNKT01000012">
    <property type="protein sequence ID" value="KYJ86906.1"/>
    <property type="molecule type" value="Genomic_DNA"/>
</dbReference>
<dbReference type="EC" id="2.10.1.1" evidence="4"/>
<keyword evidence="4" id="KW-0500">Molybdenum</keyword>
<dbReference type="InterPro" id="IPR036135">
    <property type="entry name" value="MoeA_linker/N_sf"/>
</dbReference>
<dbReference type="SUPFAM" id="SSF63882">
    <property type="entry name" value="MoeA N-terminal region -like"/>
    <property type="match status" value="1"/>
</dbReference>
<comment type="catalytic activity">
    <reaction evidence="3">
        <text>adenylyl-molybdopterin + molybdate = Mo-molybdopterin + AMP + H(+)</text>
        <dbReference type="Rhea" id="RHEA:35047"/>
        <dbReference type="ChEBI" id="CHEBI:15378"/>
        <dbReference type="ChEBI" id="CHEBI:36264"/>
        <dbReference type="ChEBI" id="CHEBI:62727"/>
        <dbReference type="ChEBI" id="CHEBI:71302"/>
        <dbReference type="ChEBI" id="CHEBI:456215"/>
        <dbReference type="EC" id="2.10.1.1"/>
    </reaction>
</comment>
<reference evidence="6 7" key="1">
    <citation type="submission" date="2015-11" db="EMBL/GenBank/DDBJ databases">
        <title>Draft genome of Sulfurovum riftiae 1812E, a member of the Epsilonproteobacteria isolated from the tube of the deep-sea hydrothermal vent tubewom Riftia pachyptila.</title>
        <authorList>
            <person name="Vetriani C."/>
            <person name="Giovannelli D."/>
        </authorList>
    </citation>
    <scope>NUCLEOTIDE SEQUENCE [LARGE SCALE GENOMIC DNA]</scope>
    <source>
        <strain evidence="6 7">1812E</strain>
    </source>
</reference>
<dbReference type="OrthoDB" id="9804758at2"/>
<keyword evidence="4" id="KW-0479">Metal-binding</keyword>
<dbReference type="InterPro" id="IPR038987">
    <property type="entry name" value="MoeA-like"/>
</dbReference>
<keyword evidence="7" id="KW-1185">Reference proteome</keyword>
<proteinExistence type="inferred from homology"/>
<dbReference type="InterPro" id="IPR005110">
    <property type="entry name" value="MoeA_linker/N"/>
</dbReference>
<dbReference type="Pfam" id="PF03453">
    <property type="entry name" value="MoeA_N"/>
    <property type="match status" value="1"/>
</dbReference>
<dbReference type="SUPFAM" id="SSF53218">
    <property type="entry name" value="Molybdenum cofactor biosynthesis proteins"/>
    <property type="match status" value="1"/>
</dbReference>
<keyword evidence="4" id="KW-0501">Molybdenum cofactor biosynthesis</keyword>
<dbReference type="Gene3D" id="3.90.105.10">
    <property type="entry name" value="Molybdopterin biosynthesis moea protein, domain 2"/>
    <property type="match status" value="1"/>
</dbReference>
<dbReference type="GO" id="GO:0006777">
    <property type="term" value="P:Mo-molybdopterin cofactor biosynthetic process"/>
    <property type="evidence" value="ECO:0007669"/>
    <property type="project" value="UniProtKB-UniRule"/>
</dbReference>